<dbReference type="AlphaFoldDB" id="A0A2U8QW91"/>
<keyword evidence="1" id="KW-0732">Signal</keyword>
<evidence type="ECO:0000313" key="2">
    <source>
        <dbReference type="EMBL" id="AWM14065.1"/>
    </source>
</evidence>
<keyword evidence="3" id="KW-1185">Reference proteome</keyword>
<dbReference type="Proteomes" id="UP000245429">
    <property type="component" value="Chromosome"/>
</dbReference>
<gene>
    <name evidence="2" type="ORF">DI487_09495</name>
</gene>
<sequence>MRQKILLLLFLVQFSFAQHNFILKGKIVSQSYQLEGINVVNQTQDIGVATQRGGYFTIEAKVNDTIIFSAINLRGTMHVVTEEDQTKELLFVPMEALVNQLNEVVLTEYKSITTESLGIIPKGMRSYTPAERKLKQATGGDNQYGLNSSVSFDAILNGISGRTRMLKKELEVEKREMLLENVKLDYSEEYLTKNLNIPGELVEGFLYYLIEDREFVAAYRSDNKTMCEFVLNKVASRFLELQKIKK</sequence>
<dbReference type="OrthoDB" id="1427655at2"/>
<name>A0A2U8QW91_9FLAO</name>
<evidence type="ECO:0008006" key="4">
    <source>
        <dbReference type="Google" id="ProtNLM"/>
    </source>
</evidence>
<feature type="chain" id="PRO_5016145324" description="DUF4369 domain-containing protein" evidence="1">
    <location>
        <begin position="18"/>
        <end position="246"/>
    </location>
</feature>
<proteinExistence type="predicted"/>
<dbReference type="InterPro" id="IPR008969">
    <property type="entry name" value="CarboxyPept-like_regulatory"/>
</dbReference>
<evidence type="ECO:0000313" key="3">
    <source>
        <dbReference type="Proteomes" id="UP000245429"/>
    </source>
</evidence>
<protein>
    <recommendedName>
        <fullName evidence="4">DUF4369 domain-containing protein</fullName>
    </recommendedName>
</protein>
<accession>A0A2U8QW91</accession>
<dbReference type="SUPFAM" id="SSF49464">
    <property type="entry name" value="Carboxypeptidase regulatory domain-like"/>
    <property type="match status" value="1"/>
</dbReference>
<organism evidence="2 3">
    <name type="scientific">Flavobacterium sediminis</name>
    <dbReference type="NCBI Taxonomy" id="2201181"/>
    <lineage>
        <taxon>Bacteria</taxon>
        <taxon>Pseudomonadati</taxon>
        <taxon>Bacteroidota</taxon>
        <taxon>Flavobacteriia</taxon>
        <taxon>Flavobacteriales</taxon>
        <taxon>Flavobacteriaceae</taxon>
        <taxon>Flavobacterium</taxon>
    </lineage>
</organism>
<feature type="signal peptide" evidence="1">
    <location>
        <begin position="1"/>
        <end position="17"/>
    </location>
</feature>
<evidence type="ECO:0000256" key="1">
    <source>
        <dbReference type="SAM" id="SignalP"/>
    </source>
</evidence>
<dbReference type="EMBL" id="CP029463">
    <property type="protein sequence ID" value="AWM14065.1"/>
    <property type="molecule type" value="Genomic_DNA"/>
</dbReference>
<dbReference type="RefSeq" id="WP_109569432.1">
    <property type="nucleotide sequence ID" value="NZ_CP029463.1"/>
</dbReference>
<dbReference type="KEGG" id="fse:DI487_09495"/>
<reference evidence="2 3" key="1">
    <citation type="submission" date="2018-05" db="EMBL/GenBank/DDBJ databases">
        <title>Flavobacterium sp. MEBiC07310.</title>
        <authorList>
            <person name="Baek K."/>
        </authorList>
    </citation>
    <scope>NUCLEOTIDE SEQUENCE [LARGE SCALE GENOMIC DNA]</scope>
    <source>
        <strain evidence="2 3">MEBiC07310</strain>
    </source>
</reference>